<reference evidence="1" key="2">
    <citation type="submission" date="2023-05" db="EMBL/GenBank/DDBJ databases">
        <authorList>
            <person name="Schelkunov M.I."/>
        </authorList>
    </citation>
    <scope>NUCLEOTIDE SEQUENCE</scope>
    <source>
        <strain evidence="1">Hsosn_3</strain>
        <tissue evidence="1">Leaf</tissue>
    </source>
</reference>
<reference evidence="1" key="1">
    <citation type="submission" date="2023-02" db="EMBL/GenBank/DDBJ databases">
        <title>Genome of toxic invasive species Heracleum sosnowskyi carries increased number of genes despite the absence of recent whole-genome duplications.</title>
        <authorList>
            <person name="Schelkunov M."/>
            <person name="Shtratnikova V."/>
            <person name="Makarenko M."/>
            <person name="Klepikova A."/>
            <person name="Omelchenko D."/>
            <person name="Novikova G."/>
            <person name="Obukhova E."/>
            <person name="Bogdanov V."/>
            <person name="Penin A."/>
            <person name="Logacheva M."/>
        </authorList>
    </citation>
    <scope>NUCLEOTIDE SEQUENCE</scope>
    <source>
        <strain evidence="1">Hsosn_3</strain>
        <tissue evidence="1">Leaf</tissue>
    </source>
</reference>
<comment type="caution">
    <text evidence="1">The sequence shown here is derived from an EMBL/GenBank/DDBJ whole genome shotgun (WGS) entry which is preliminary data.</text>
</comment>
<dbReference type="Proteomes" id="UP001237642">
    <property type="component" value="Unassembled WGS sequence"/>
</dbReference>
<accession>A0AAD8H1S8</accession>
<proteinExistence type="predicted"/>
<name>A0AAD8H1S8_9APIA</name>
<keyword evidence="2" id="KW-1185">Reference proteome</keyword>
<gene>
    <name evidence="1" type="ORF">POM88_043310</name>
</gene>
<dbReference type="EMBL" id="JAUIZM010000010">
    <property type="protein sequence ID" value="KAK1358836.1"/>
    <property type="molecule type" value="Genomic_DNA"/>
</dbReference>
<organism evidence="1 2">
    <name type="scientific">Heracleum sosnowskyi</name>
    <dbReference type="NCBI Taxonomy" id="360622"/>
    <lineage>
        <taxon>Eukaryota</taxon>
        <taxon>Viridiplantae</taxon>
        <taxon>Streptophyta</taxon>
        <taxon>Embryophyta</taxon>
        <taxon>Tracheophyta</taxon>
        <taxon>Spermatophyta</taxon>
        <taxon>Magnoliopsida</taxon>
        <taxon>eudicotyledons</taxon>
        <taxon>Gunneridae</taxon>
        <taxon>Pentapetalae</taxon>
        <taxon>asterids</taxon>
        <taxon>campanulids</taxon>
        <taxon>Apiales</taxon>
        <taxon>Apiaceae</taxon>
        <taxon>Apioideae</taxon>
        <taxon>apioid superclade</taxon>
        <taxon>Tordylieae</taxon>
        <taxon>Tordyliinae</taxon>
        <taxon>Heracleum</taxon>
    </lineage>
</organism>
<dbReference type="AlphaFoldDB" id="A0AAD8H1S8"/>
<protein>
    <submittedName>
        <fullName evidence="1">Uncharacterized protein</fullName>
    </submittedName>
</protein>
<sequence length="107" mass="12083">MQVAAGHCFLLEYPMDDGPSRRELQELVSPNGECLEDFSALKGPDAFHERVESDPVKKDAEARFQGAACQPLDDLKEDELLPSKSMEAIKDEKVSDFILEQKHETQY</sequence>
<evidence type="ECO:0000313" key="1">
    <source>
        <dbReference type="EMBL" id="KAK1358836.1"/>
    </source>
</evidence>
<evidence type="ECO:0000313" key="2">
    <source>
        <dbReference type="Proteomes" id="UP001237642"/>
    </source>
</evidence>